<evidence type="ECO:0000256" key="2">
    <source>
        <dbReference type="ARBA" id="ARBA00034247"/>
    </source>
</evidence>
<keyword evidence="6" id="KW-1185">Reference proteome</keyword>
<dbReference type="RefSeq" id="WP_090230679.1">
    <property type="nucleotide sequence ID" value="NZ_FNJC01000006.1"/>
</dbReference>
<comment type="caution">
    <text evidence="5">The sequence shown here is derived from an EMBL/GenBank/DDBJ whole genome shotgun (WGS) entry which is preliminary data.</text>
</comment>
<comment type="catalytic activity">
    <reaction evidence="2">
        <text>2 GTP = 3',3'-c-di-GMP + 2 diphosphate</text>
        <dbReference type="Rhea" id="RHEA:24898"/>
        <dbReference type="ChEBI" id="CHEBI:33019"/>
        <dbReference type="ChEBI" id="CHEBI:37565"/>
        <dbReference type="ChEBI" id="CHEBI:58805"/>
        <dbReference type="EC" id="2.7.7.65"/>
    </reaction>
</comment>
<dbReference type="Gene3D" id="3.30.70.270">
    <property type="match status" value="1"/>
</dbReference>
<evidence type="ECO:0000256" key="3">
    <source>
        <dbReference type="SAM" id="Phobius"/>
    </source>
</evidence>
<sequence>MDADPFTLFGANAVILIVTAFAFLAAWESHPQEVYWSSWSSANMTLALAVILFMIALGGQSLLPMILANCLLVLGYGLRWQAARQFSGRPSPLAVIIVPTVLTLGLFALPAIFAYRTAYIAVNIILAIQTIVIAYEFWRDRRDGLPSRYGLMLAYGLIAVSFSARVGQGILTSNGLTSYLPQDAWLQIHLFVALFHTTASGAFALSIAYERSTRELRDAALRDPLTGIHNRRAFEARLQEHLDSGASTNLAVIFFDIDYFKRINDQYGHAAGDAALRTCAEICTKNLRPTDFVARIGGEEFAVILPDISPRAALEATERIRRAVEKTVITHDARLFKVTMSAGLVHSSTVSCVDIDKLMKQADTGLYRAKNNGRNRTESVAA</sequence>
<gene>
    <name evidence="5" type="ORF">SAMN04488061_3545</name>
</gene>
<dbReference type="InterPro" id="IPR050469">
    <property type="entry name" value="Diguanylate_Cyclase"/>
</dbReference>
<feature type="domain" description="GGDEF" evidence="4">
    <location>
        <begin position="248"/>
        <end position="382"/>
    </location>
</feature>
<reference evidence="5 6" key="1">
    <citation type="submission" date="2016-10" db="EMBL/GenBank/DDBJ databases">
        <authorList>
            <person name="Varghese N."/>
            <person name="Submissions S."/>
        </authorList>
    </citation>
    <scope>NUCLEOTIDE SEQUENCE [LARGE SCALE GENOMIC DNA]</scope>
    <source>
        <strain evidence="5 6">CGMCC 1.6497</strain>
    </source>
</reference>
<organism evidence="5 6">
    <name type="scientific">Filomicrobium insigne</name>
    <dbReference type="NCBI Taxonomy" id="418854"/>
    <lineage>
        <taxon>Bacteria</taxon>
        <taxon>Pseudomonadati</taxon>
        <taxon>Pseudomonadota</taxon>
        <taxon>Alphaproteobacteria</taxon>
        <taxon>Hyphomicrobiales</taxon>
        <taxon>Hyphomicrobiaceae</taxon>
        <taxon>Filomicrobium</taxon>
    </lineage>
</organism>
<keyword evidence="3" id="KW-1133">Transmembrane helix</keyword>
<dbReference type="SUPFAM" id="SSF55073">
    <property type="entry name" value="Nucleotide cyclase"/>
    <property type="match status" value="1"/>
</dbReference>
<dbReference type="CDD" id="cd01949">
    <property type="entry name" value="GGDEF"/>
    <property type="match status" value="1"/>
</dbReference>
<evidence type="ECO:0000313" key="5">
    <source>
        <dbReference type="EMBL" id="SDP63073.1"/>
    </source>
</evidence>
<keyword evidence="3" id="KW-0472">Membrane</keyword>
<proteinExistence type="predicted"/>
<name>A0A1H0UA75_9HYPH</name>
<dbReference type="EMBL" id="FNJC01000006">
    <property type="protein sequence ID" value="SDP63073.1"/>
    <property type="molecule type" value="Genomic_DNA"/>
</dbReference>
<dbReference type="Proteomes" id="UP000198795">
    <property type="component" value="Unassembled WGS sequence"/>
</dbReference>
<dbReference type="PROSITE" id="PS50887">
    <property type="entry name" value="GGDEF"/>
    <property type="match status" value="1"/>
</dbReference>
<evidence type="ECO:0000256" key="1">
    <source>
        <dbReference type="ARBA" id="ARBA00012528"/>
    </source>
</evidence>
<accession>A0A1H0UA75</accession>
<dbReference type="SMART" id="SM00267">
    <property type="entry name" value="GGDEF"/>
    <property type="match status" value="1"/>
</dbReference>
<feature type="transmembrane region" description="Helical" evidence="3">
    <location>
        <begin position="62"/>
        <end position="80"/>
    </location>
</feature>
<dbReference type="Pfam" id="PF00990">
    <property type="entry name" value="GGDEF"/>
    <property type="match status" value="1"/>
</dbReference>
<feature type="transmembrane region" description="Helical" evidence="3">
    <location>
        <begin position="34"/>
        <end position="56"/>
    </location>
</feature>
<evidence type="ECO:0000313" key="6">
    <source>
        <dbReference type="Proteomes" id="UP000198795"/>
    </source>
</evidence>
<evidence type="ECO:0000259" key="4">
    <source>
        <dbReference type="PROSITE" id="PS50887"/>
    </source>
</evidence>
<dbReference type="InterPro" id="IPR029787">
    <property type="entry name" value="Nucleotide_cyclase"/>
</dbReference>
<dbReference type="PANTHER" id="PTHR45138:SF9">
    <property type="entry name" value="DIGUANYLATE CYCLASE DGCM-RELATED"/>
    <property type="match status" value="1"/>
</dbReference>
<feature type="transmembrane region" description="Helical" evidence="3">
    <location>
        <begin position="188"/>
        <end position="209"/>
    </location>
</feature>
<feature type="transmembrane region" description="Helical" evidence="3">
    <location>
        <begin position="6"/>
        <end position="27"/>
    </location>
</feature>
<dbReference type="InterPro" id="IPR000160">
    <property type="entry name" value="GGDEF_dom"/>
</dbReference>
<dbReference type="EC" id="2.7.7.65" evidence="1"/>
<protein>
    <recommendedName>
        <fullName evidence="1">diguanylate cyclase</fullName>
        <ecNumber evidence="1">2.7.7.65</ecNumber>
    </recommendedName>
</protein>
<feature type="transmembrane region" description="Helical" evidence="3">
    <location>
        <begin position="92"/>
        <end position="113"/>
    </location>
</feature>
<feature type="transmembrane region" description="Helical" evidence="3">
    <location>
        <begin position="150"/>
        <end position="168"/>
    </location>
</feature>
<feature type="transmembrane region" description="Helical" evidence="3">
    <location>
        <begin position="119"/>
        <end position="138"/>
    </location>
</feature>
<dbReference type="PANTHER" id="PTHR45138">
    <property type="entry name" value="REGULATORY COMPONENTS OF SENSORY TRANSDUCTION SYSTEM"/>
    <property type="match status" value="1"/>
</dbReference>
<dbReference type="NCBIfam" id="TIGR00254">
    <property type="entry name" value="GGDEF"/>
    <property type="match status" value="1"/>
</dbReference>
<keyword evidence="3" id="KW-0812">Transmembrane</keyword>
<dbReference type="InterPro" id="IPR043128">
    <property type="entry name" value="Rev_trsase/Diguanyl_cyclase"/>
</dbReference>